<dbReference type="Proteomes" id="UP001219355">
    <property type="component" value="Chromosome 1"/>
</dbReference>
<name>A0AAF0DDG1_9EURO</name>
<reference evidence="3" key="1">
    <citation type="submission" date="2023-03" db="EMBL/GenBank/DDBJ databases">
        <title>Emydomyces testavorans Genome Sequence.</title>
        <authorList>
            <person name="Hoyer L."/>
        </authorList>
    </citation>
    <scope>NUCLEOTIDE SEQUENCE</scope>
    <source>
        <strain evidence="3">16-2883</strain>
    </source>
</reference>
<feature type="region of interest" description="Disordered" evidence="1">
    <location>
        <begin position="219"/>
        <end position="240"/>
    </location>
</feature>
<dbReference type="Gene3D" id="1.10.720.30">
    <property type="entry name" value="SAP domain"/>
    <property type="match status" value="1"/>
</dbReference>
<keyword evidence="4" id="KW-1185">Reference proteome</keyword>
<dbReference type="SUPFAM" id="SSF68906">
    <property type="entry name" value="SAP domain"/>
    <property type="match status" value="1"/>
</dbReference>
<dbReference type="EMBL" id="CP120627">
    <property type="protein sequence ID" value="WEW55507.1"/>
    <property type="molecule type" value="Genomic_DNA"/>
</dbReference>
<organism evidence="3 4">
    <name type="scientific">Emydomyces testavorans</name>
    <dbReference type="NCBI Taxonomy" id="2070801"/>
    <lineage>
        <taxon>Eukaryota</taxon>
        <taxon>Fungi</taxon>
        <taxon>Dikarya</taxon>
        <taxon>Ascomycota</taxon>
        <taxon>Pezizomycotina</taxon>
        <taxon>Eurotiomycetes</taxon>
        <taxon>Eurotiomycetidae</taxon>
        <taxon>Onygenales</taxon>
        <taxon>Nannizziopsiaceae</taxon>
        <taxon>Emydomyces</taxon>
    </lineage>
</organism>
<evidence type="ECO:0000313" key="3">
    <source>
        <dbReference type="EMBL" id="WEW55507.1"/>
    </source>
</evidence>
<dbReference type="AlphaFoldDB" id="A0AAF0DDG1"/>
<proteinExistence type="predicted"/>
<dbReference type="Pfam" id="PF02037">
    <property type="entry name" value="SAP"/>
    <property type="match status" value="1"/>
</dbReference>
<evidence type="ECO:0000313" key="4">
    <source>
        <dbReference type="Proteomes" id="UP001219355"/>
    </source>
</evidence>
<sequence length="268" mass="28615">MAAPRSTSLRALRILSQQHASAPSSTLGSMAPFRRSLHITGAYSAQPAPGPDVTSIYRAKSVADLRIECERRNIRSGGSKAELVDRLVNHDFLQTRAFSIAMKRIDGPAFGRSSEEPARPFNTSRANKAVKDSSPVDFVFMPHNIDAGLATTSGFPRMPVPPDAYAHYEAANSSGALPMKPEIYSVGGGASDANGPSPMAEVVDNHALEINPYNLTETVSRSKQAATSKNSGTSQTGEATVGGMVKGFWNMMLDDMFGPKQNSPSQSK</sequence>
<accession>A0AAF0DDG1</accession>
<protein>
    <recommendedName>
        <fullName evidence="2">SAP domain-containing protein</fullName>
    </recommendedName>
</protein>
<dbReference type="SMART" id="SM00513">
    <property type="entry name" value="SAP"/>
    <property type="match status" value="1"/>
</dbReference>
<dbReference type="PROSITE" id="PS50800">
    <property type="entry name" value="SAP"/>
    <property type="match status" value="1"/>
</dbReference>
<evidence type="ECO:0000256" key="1">
    <source>
        <dbReference type="SAM" id="MobiDB-lite"/>
    </source>
</evidence>
<dbReference type="InterPro" id="IPR036361">
    <property type="entry name" value="SAP_dom_sf"/>
</dbReference>
<dbReference type="InterPro" id="IPR003034">
    <property type="entry name" value="SAP_dom"/>
</dbReference>
<feature type="compositionally biased region" description="Polar residues" evidence="1">
    <location>
        <begin position="219"/>
        <end position="238"/>
    </location>
</feature>
<evidence type="ECO:0000259" key="2">
    <source>
        <dbReference type="PROSITE" id="PS50800"/>
    </source>
</evidence>
<gene>
    <name evidence="3" type="ORF">PRK78_000938</name>
</gene>
<feature type="domain" description="SAP" evidence="2">
    <location>
        <begin position="57"/>
        <end position="91"/>
    </location>
</feature>